<dbReference type="EMBL" id="UINC01003463">
    <property type="protein sequence ID" value="SVA06541.1"/>
    <property type="molecule type" value="Genomic_DNA"/>
</dbReference>
<organism evidence="1">
    <name type="scientific">marine metagenome</name>
    <dbReference type="NCBI Taxonomy" id="408172"/>
    <lineage>
        <taxon>unclassified sequences</taxon>
        <taxon>metagenomes</taxon>
        <taxon>ecological metagenomes</taxon>
    </lineage>
</organism>
<name>A0A381STB9_9ZZZZ</name>
<accession>A0A381STB9</accession>
<dbReference type="Gene3D" id="3.40.50.720">
    <property type="entry name" value="NAD(P)-binding Rossmann-like Domain"/>
    <property type="match status" value="1"/>
</dbReference>
<protein>
    <submittedName>
        <fullName evidence="1">Uncharacterized protein</fullName>
    </submittedName>
</protein>
<reference evidence="1" key="1">
    <citation type="submission" date="2018-05" db="EMBL/GenBank/DDBJ databases">
        <authorList>
            <person name="Lanie J.A."/>
            <person name="Ng W.-L."/>
            <person name="Kazmierczak K.M."/>
            <person name="Andrzejewski T.M."/>
            <person name="Davidsen T.M."/>
            <person name="Wayne K.J."/>
            <person name="Tettelin H."/>
            <person name="Glass J.I."/>
            <person name="Rusch D."/>
            <person name="Podicherti R."/>
            <person name="Tsui H.-C.T."/>
            <person name="Winkler M.E."/>
        </authorList>
    </citation>
    <scope>NUCLEOTIDE SEQUENCE</scope>
</reference>
<proteinExistence type="predicted"/>
<dbReference type="InterPro" id="IPR036291">
    <property type="entry name" value="NAD(P)-bd_dom_sf"/>
</dbReference>
<feature type="non-terminal residue" evidence="1">
    <location>
        <position position="1"/>
    </location>
</feature>
<gene>
    <name evidence="1" type="ORF">METZ01_LOCUS59395</name>
</gene>
<dbReference type="AlphaFoldDB" id="A0A381STB9"/>
<evidence type="ECO:0000313" key="1">
    <source>
        <dbReference type="EMBL" id="SVA06541.1"/>
    </source>
</evidence>
<sequence length="144" mass="16690">VAFDLHTLRLAGGEAAAQWAMEQENWVIIGIDHEEDHLSLRLVRELQKLGKSVHLVCPRCARDGIKLLRLPVYEFIEDIDEQVDVISLHGDVDQWTLAPHISQRMQWYGDIKVIWPPENLVDDRWVSEMYDYGIAVAYNCRLPI</sequence>
<dbReference type="SUPFAM" id="SSF51735">
    <property type="entry name" value="NAD(P)-binding Rossmann-fold domains"/>
    <property type="match status" value="1"/>
</dbReference>